<dbReference type="EMBL" id="JBHTOF010000023">
    <property type="protein sequence ID" value="MFD1465098.1"/>
    <property type="molecule type" value="Genomic_DNA"/>
</dbReference>
<keyword evidence="2" id="KW-1185">Reference proteome</keyword>
<accession>A0ABW4DMI6</accession>
<evidence type="ECO:0000313" key="1">
    <source>
        <dbReference type="EMBL" id="MFD1465098.1"/>
    </source>
</evidence>
<comment type="caution">
    <text evidence="1">The sequence shown here is derived from an EMBL/GenBank/DDBJ whole genome shotgun (WGS) entry which is preliminary data.</text>
</comment>
<name>A0ABW4DMI6_9LACO</name>
<dbReference type="Gene3D" id="3.60.20.30">
    <property type="entry name" value="(Glycosyl)asparaginase"/>
    <property type="match status" value="1"/>
</dbReference>
<dbReference type="SUPFAM" id="SSF56235">
    <property type="entry name" value="N-terminal nucleophile aminohydrolases (Ntn hydrolases)"/>
    <property type="match status" value="1"/>
</dbReference>
<gene>
    <name evidence="1" type="ORF">ACFQ4L_03200</name>
</gene>
<protein>
    <submittedName>
        <fullName evidence="1">N(4)-(Beta-N-acetylglucosaminyl)-L-asparaginase</fullName>
    </submittedName>
</protein>
<sequence>MTYAMIGTWQMALDGVAQGLQKLATGDTSGNAVEVAVQAVENEPHFKSVGFGGLPNAEGEVETDAAFMDGDTLAIGAVAGLKGFANPISIARRLSDERFNNFLVGAGASQFAAEQGFTTKNMLTAESKQVWEERVAEVKAKNLSPYAGHDTVGMIALDDQRQMTVGTSTSGLFMKHPGRTGDSPLPGAGYYADSHIGAAAATGLGEDLMKQPLSYEIVRLMGTGLSPQAACDQVVYPFIKELRARFGKAGEFSYVAMNNAGQWGIATNVEFTFAVGDDQHQPQVYIAYPNEDVTGANYRLHEEK</sequence>
<dbReference type="PANTHER" id="PTHR10188">
    <property type="entry name" value="L-ASPARAGINASE"/>
    <property type="match status" value="1"/>
</dbReference>
<dbReference type="CDD" id="cd04513">
    <property type="entry name" value="Glycosylasparaginase"/>
    <property type="match status" value="1"/>
</dbReference>
<dbReference type="InterPro" id="IPR000246">
    <property type="entry name" value="Peptidase_T2"/>
</dbReference>
<dbReference type="Pfam" id="PF01112">
    <property type="entry name" value="Asparaginase_2"/>
    <property type="match status" value="1"/>
</dbReference>
<dbReference type="PANTHER" id="PTHR10188:SF6">
    <property type="entry name" value="N(4)-(BETA-N-ACETYLGLUCOSAMINYL)-L-ASPARAGINASE"/>
    <property type="match status" value="1"/>
</dbReference>
<evidence type="ECO:0000313" key="2">
    <source>
        <dbReference type="Proteomes" id="UP001597244"/>
    </source>
</evidence>
<dbReference type="InterPro" id="IPR029055">
    <property type="entry name" value="Ntn_hydrolases_N"/>
</dbReference>
<dbReference type="Proteomes" id="UP001597244">
    <property type="component" value="Unassembled WGS sequence"/>
</dbReference>
<dbReference type="RefSeq" id="WP_125578233.1">
    <property type="nucleotide sequence ID" value="NZ_JBHTOF010000023.1"/>
</dbReference>
<organism evidence="1 2">
    <name type="scientific">Lapidilactobacillus mulanensis</name>
    <dbReference type="NCBI Taxonomy" id="2485999"/>
    <lineage>
        <taxon>Bacteria</taxon>
        <taxon>Bacillati</taxon>
        <taxon>Bacillota</taxon>
        <taxon>Bacilli</taxon>
        <taxon>Lactobacillales</taxon>
        <taxon>Lactobacillaceae</taxon>
        <taxon>Lapidilactobacillus</taxon>
    </lineage>
</organism>
<proteinExistence type="predicted"/>
<reference evidence="2" key="1">
    <citation type="journal article" date="2019" name="Int. J. Syst. Evol. Microbiol.">
        <title>The Global Catalogue of Microorganisms (GCM) 10K type strain sequencing project: providing services to taxonomists for standard genome sequencing and annotation.</title>
        <authorList>
            <consortium name="The Broad Institute Genomics Platform"/>
            <consortium name="The Broad Institute Genome Sequencing Center for Infectious Disease"/>
            <person name="Wu L."/>
            <person name="Ma J."/>
        </authorList>
    </citation>
    <scope>NUCLEOTIDE SEQUENCE [LARGE SCALE GENOMIC DNA]</scope>
    <source>
        <strain evidence="2">CCM 8951</strain>
    </source>
</reference>